<organism evidence="1 2">
    <name type="scientific">Eretmocerus hayati</name>
    <dbReference type="NCBI Taxonomy" id="131215"/>
    <lineage>
        <taxon>Eukaryota</taxon>
        <taxon>Metazoa</taxon>
        <taxon>Ecdysozoa</taxon>
        <taxon>Arthropoda</taxon>
        <taxon>Hexapoda</taxon>
        <taxon>Insecta</taxon>
        <taxon>Pterygota</taxon>
        <taxon>Neoptera</taxon>
        <taxon>Endopterygota</taxon>
        <taxon>Hymenoptera</taxon>
        <taxon>Apocrita</taxon>
        <taxon>Proctotrupomorpha</taxon>
        <taxon>Chalcidoidea</taxon>
        <taxon>Aphelinidae</taxon>
        <taxon>Aphelininae</taxon>
        <taxon>Eretmocerus</taxon>
    </lineage>
</organism>
<dbReference type="Proteomes" id="UP001239111">
    <property type="component" value="Chromosome 1"/>
</dbReference>
<proteinExistence type="predicted"/>
<gene>
    <name evidence="1" type="ORF">QAD02_018150</name>
</gene>
<dbReference type="EMBL" id="CM056741">
    <property type="protein sequence ID" value="KAJ8682358.1"/>
    <property type="molecule type" value="Genomic_DNA"/>
</dbReference>
<accession>A0ACC2PFY4</accession>
<name>A0ACC2PFY4_9HYME</name>
<evidence type="ECO:0000313" key="1">
    <source>
        <dbReference type="EMBL" id="KAJ8682358.1"/>
    </source>
</evidence>
<sequence length="470" mass="52294">MSSVTLITTTNPTKVPGSPDVRNALADITNTDDGCTSSIVICEVVEDFSCNNLEAEVALDLTESSGIGHTLSYLSSLAGLSFEESSEPIASTNSVSTAPSSSGPTNSKSSESTASTSKPSLDQIRKDSVLHHILDNFDGQQILQAFERDKQVRAECFEKKIEFKPSFEPVELCEIILKYELYKNDNEGPSQATYIKYATETCKYLGLNESCIKDWYTQGYRKGKVVVSAKGHFPNAMVSINRKTRKRLGVTITSEPNDDDFADDDNEEDIVVDASYIDSWALGALKRYDKYSSRLSIEAHYKMNPVYADPKAWELGYTNHRILFTAHTQNAGLAVLPLLLYALAKTRKTVGRNWHPTPNEMADAFLLQVPSLADLENKRTTYENMLTPHNEPIQPYAVVVGTLRKVDYTYAIMNKNAYSMSSPLDAIDLCFKVCMIMRAPFSKLSFDAYKFLAVHVYNNVKGVTTIMLQS</sequence>
<comment type="caution">
    <text evidence="1">The sequence shown here is derived from an EMBL/GenBank/DDBJ whole genome shotgun (WGS) entry which is preliminary data.</text>
</comment>
<reference evidence="1" key="1">
    <citation type="submission" date="2023-04" db="EMBL/GenBank/DDBJ databases">
        <title>A chromosome-level genome assembly of the parasitoid wasp Eretmocerus hayati.</title>
        <authorList>
            <person name="Zhong Y."/>
            <person name="Liu S."/>
            <person name="Liu Y."/>
        </authorList>
    </citation>
    <scope>NUCLEOTIDE SEQUENCE</scope>
    <source>
        <strain evidence="1">ZJU_SS_LIU_2023</strain>
    </source>
</reference>
<evidence type="ECO:0000313" key="2">
    <source>
        <dbReference type="Proteomes" id="UP001239111"/>
    </source>
</evidence>
<protein>
    <submittedName>
        <fullName evidence="1">Uncharacterized protein</fullName>
    </submittedName>
</protein>
<keyword evidence="2" id="KW-1185">Reference proteome</keyword>